<protein>
    <submittedName>
        <fullName evidence="1">G5583 protein</fullName>
    </submittedName>
</protein>
<proteinExistence type="predicted"/>
<dbReference type="Proteomes" id="UP001497392">
    <property type="component" value="Unassembled WGS sequence"/>
</dbReference>
<comment type="caution">
    <text evidence="1">The sequence shown here is derived from an EMBL/GenBank/DDBJ whole genome shotgun (WGS) entry which is preliminary data.</text>
</comment>
<reference evidence="1 2" key="1">
    <citation type="submission" date="2024-06" db="EMBL/GenBank/DDBJ databases">
        <authorList>
            <person name="Kraege A."/>
            <person name="Thomma B."/>
        </authorList>
    </citation>
    <scope>NUCLEOTIDE SEQUENCE [LARGE SCALE GENOMIC DNA]</scope>
</reference>
<gene>
    <name evidence="1" type="primary">g5583</name>
    <name evidence="1" type="ORF">VP750_LOCUS4779</name>
</gene>
<dbReference type="EMBL" id="CAXHTA020000008">
    <property type="protein sequence ID" value="CAL5223120.1"/>
    <property type="molecule type" value="Genomic_DNA"/>
</dbReference>
<organism evidence="1 2">
    <name type="scientific">Coccomyxa viridis</name>
    <dbReference type="NCBI Taxonomy" id="1274662"/>
    <lineage>
        <taxon>Eukaryota</taxon>
        <taxon>Viridiplantae</taxon>
        <taxon>Chlorophyta</taxon>
        <taxon>core chlorophytes</taxon>
        <taxon>Trebouxiophyceae</taxon>
        <taxon>Trebouxiophyceae incertae sedis</taxon>
        <taxon>Coccomyxaceae</taxon>
        <taxon>Coccomyxa</taxon>
    </lineage>
</organism>
<accession>A0ABP1FT60</accession>
<name>A0ABP1FT60_9CHLO</name>
<evidence type="ECO:0000313" key="2">
    <source>
        <dbReference type="Proteomes" id="UP001497392"/>
    </source>
</evidence>
<evidence type="ECO:0000313" key="1">
    <source>
        <dbReference type="EMBL" id="CAL5223120.1"/>
    </source>
</evidence>
<keyword evidence="2" id="KW-1185">Reference proteome</keyword>
<sequence>MALRRPSRGFKLLTRCAASKCRELRSSNEQSEAAVLARIASYVEKGLDPRVGRLLSSAEIPRVETAAWVLILLRGLESKPLDLETTLVQKEALLRAVTRRYMQPRKIWHPRGILEVAEEGVYLLPLGMQLGAPVLSNRVAKWRDLMSRFVSLESHICSSTGWKVAEIPQRIEAMYKQLPGYDASAFYDMCVVQIEEGVLDKEQMAALACVAEFYGIDYELRYAREPAEEKPTDQ</sequence>